<dbReference type="SFLD" id="SFLDS00029">
    <property type="entry name" value="Radical_SAM"/>
    <property type="match status" value="1"/>
</dbReference>
<dbReference type="CDD" id="cd01335">
    <property type="entry name" value="Radical_SAM"/>
    <property type="match status" value="1"/>
</dbReference>
<gene>
    <name evidence="8" type="ORF">F8154_07090</name>
</gene>
<dbReference type="SFLD" id="SFLDG01082">
    <property type="entry name" value="B12-binding_domain_containing"/>
    <property type="match status" value="1"/>
</dbReference>
<dbReference type="GO" id="GO:0002926">
    <property type="term" value="P:tRNA wobble base 5-methoxycarbonylmethyl-2-thiouridinylation"/>
    <property type="evidence" value="ECO:0007669"/>
    <property type="project" value="TreeGrafter"/>
</dbReference>
<dbReference type="RefSeq" id="WP_151860914.1">
    <property type="nucleotide sequence ID" value="NZ_WBZC01000023.1"/>
</dbReference>
<evidence type="ECO:0000256" key="1">
    <source>
        <dbReference type="ARBA" id="ARBA00001966"/>
    </source>
</evidence>
<evidence type="ECO:0000256" key="4">
    <source>
        <dbReference type="ARBA" id="ARBA00022723"/>
    </source>
</evidence>
<dbReference type="SUPFAM" id="SSF102114">
    <property type="entry name" value="Radical SAM enzymes"/>
    <property type="match status" value="1"/>
</dbReference>
<organism evidence="8 9">
    <name type="scientific">Alkaliphilus pronyensis</name>
    <dbReference type="NCBI Taxonomy" id="1482732"/>
    <lineage>
        <taxon>Bacteria</taxon>
        <taxon>Bacillati</taxon>
        <taxon>Bacillota</taxon>
        <taxon>Clostridia</taxon>
        <taxon>Peptostreptococcales</taxon>
        <taxon>Natronincolaceae</taxon>
        <taxon>Alkaliphilus</taxon>
    </lineage>
</organism>
<dbReference type="OrthoDB" id="9815044at2"/>
<dbReference type="InterPro" id="IPR006638">
    <property type="entry name" value="Elp3/MiaA/NifB-like_rSAM"/>
</dbReference>
<dbReference type="InterPro" id="IPR058240">
    <property type="entry name" value="rSAM_sf"/>
</dbReference>
<keyword evidence="4" id="KW-0479">Metal-binding</keyword>
<proteinExistence type="predicted"/>
<dbReference type="Pfam" id="PF04055">
    <property type="entry name" value="Radical_SAM"/>
    <property type="match status" value="1"/>
</dbReference>
<dbReference type="InterPro" id="IPR023404">
    <property type="entry name" value="rSAM_horseshoe"/>
</dbReference>
<dbReference type="GO" id="GO:0046872">
    <property type="term" value="F:metal ion binding"/>
    <property type="evidence" value="ECO:0007669"/>
    <property type="project" value="UniProtKB-KW"/>
</dbReference>
<dbReference type="PANTHER" id="PTHR11135">
    <property type="entry name" value="HISTONE ACETYLTRANSFERASE-RELATED"/>
    <property type="match status" value="1"/>
</dbReference>
<dbReference type="AlphaFoldDB" id="A0A6I0F5B0"/>
<keyword evidence="6" id="KW-0411">Iron-sulfur</keyword>
<comment type="caution">
    <text evidence="8">The sequence shown here is derived from an EMBL/GenBank/DDBJ whole genome shotgun (WGS) entry which is preliminary data.</text>
</comment>
<dbReference type="GO" id="GO:0051539">
    <property type="term" value="F:4 iron, 4 sulfur cluster binding"/>
    <property type="evidence" value="ECO:0007669"/>
    <property type="project" value="UniProtKB-KW"/>
</dbReference>
<dbReference type="SFLD" id="SFLDG01086">
    <property type="entry name" value="elongater_protein-like"/>
    <property type="match status" value="1"/>
</dbReference>
<protein>
    <submittedName>
        <fullName evidence="8">Radical SAM protein</fullName>
    </submittedName>
</protein>
<dbReference type="GO" id="GO:0005737">
    <property type="term" value="C:cytoplasm"/>
    <property type="evidence" value="ECO:0007669"/>
    <property type="project" value="TreeGrafter"/>
</dbReference>
<evidence type="ECO:0000256" key="3">
    <source>
        <dbReference type="ARBA" id="ARBA00022691"/>
    </source>
</evidence>
<evidence type="ECO:0000256" key="5">
    <source>
        <dbReference type="ARBA" id="ARBA00023004"/>
    </source>
</evidence>
<keyword evidence="9" id="KW-1185">Reference proteome</keyword>
<keyword evidence="2" id="KW-0004">4Fe-4S</keyword>
<dbReference type="SMART" id="SM00729">
    <property type="entry name" value="Elp3"/>
    <property type="match status" value="1"/>
</dbReference>
<sequence length="340" mass="38835">MSKKKYIIPIFIPHRGCPHDCSFCNQKRIAGNIKEMNGKDIEIQINEYLNLYPKTTKKEIAFYGGSFTGIPINKQKELLQPAYKAKVNGIIDDIRISTRPDYIDTNILKILKDYGVTIIELGVQTTDDEVLKYNKRGHTKSDVAKAVATIKKEGFKLGLQMMLGLAGDSVTAIDNTVKDFINWKPNFVRVYPTLVIKDTFLEELFNTGNYIPYTLEEAITIAKKVLIQFQREGISVIRVGLQTTEEITYGKGVVAGPYHPAFREMVETEIYKEKIEGLLKDKKVIFNKSIVVHCNTREASRVSGYCQSNKNYFLNKYNLKSMKIKSTYQKDPDQLEIEVF</sequence>
<comment type="cofactor">
    <cofactor evidence="1">
        <name>[4Fe-4S] cluster</name>
        <dbReference type="ChEBI" id="CHEBI:49883"/>
    </cofactor>
</comment>
<keyword evidence="3" id="KW-0949">S-adenosyl-L-methionine</keyword>
<evidence type="ECO:0000313" key="8">
    <source>
        <dbReference type="EMBL" id="KAB3535199.1"/>
    </source>
</evidence>
<dbReference type="InterPro" id="IPR007197">
    <property type="entry name" value="rSAM"/>
</dbReference>
<dbReference type="PANTHER" id="PTHR11135:SF0">
    <property type="entry name" value="ELONGATOR COMPLEX PROTEIN 3"/>
    <property type="match status" value="1"/>
</dbReference>
<dbReference type="PROSITE" id="PS51918">
    <property type="entry name" value="RADICAL_SAM"/>
    <property type="match status" value="1"/>
</dbReference>
<evidence type="ECO:0000256" key="6">
    <source>
        <dbReference type="ARBA" id="ARBA00023014"/>
    </source>
</evidence>
<reference evidence="8 9" key="1">
    <citation type="submission" date="2019-10" db="EMBL/GenBank/DDBJ databases">
        <title>Alkaliphilus serpentinus sp. nov. and Alkaliphilus pronyensis sp. nov., two novel anaerobic alkaliphilic species isolated from the serpentinized-hosted hydrothermal field of the Prony Bay (New Caledonia).</title>
        <authorList>
            <person name="Postec A."/>
        </authorList>
    </citation>
    <scope>NUCLEOTIDE SEQUENCE [LARGE SCALE GENOMIC DNA]</scope>
    <source>
        <strain evidence="8 9">LacV</strain>
    </source>
</reference>
<dbReference type="InterPro" id="IPR032432">
    <property type="entry name" value="Radical_SAM_C"/>
</dbReference>
<dbReference type="Proteomes" id="UP000432715">
    <property type="component" value="Unassembled WGS sequence"/>
</dbReference>
<dbReference type="EMBL" id="WBZC01000023">
    <property type="protein sequence ID" value="KAB3535199.1"/>
    <property type="molecule type" value="Genomic_DNA"/>
</dbReference>
<keyword evidence="5" id="KW-0408">Iron</keyword>
<dbReference type="GO" id="GO:0003824">
    <property type="term" value="F:catalytic activity"/>
    <property type="evidence" value="ECO:0007669"/>
    <property type="project" value="InterPro"/>
</dbReference>
<accession>A0A6I0F5B0</accession>
<feature type="domain" description="Radical SAM core" evidence="7">
    <location>
        <begin position="1"/>
        <end position="238"/>
    </location>
</feature>
<dbReference type="Pfam" id="PF16199">
    <property type="entry name" value="Radical_SAM_C"/>
    <property type="match status" value="1"/>
</dbReference>
<evidence type="ECO:0000313" key="9">
    <source>
        <dbReference type="Proteomes" id="UP000432715"/>
    </source>
</evidence>
<dbReference type="InterPro" id="IPR039661">
    <property type="entry name" value="ELP3"/>
</dbReference>
<evidence type="ECO:0000259" key="7">
    <source>
        <dbReference type="PROSITE" id="PS51918"/>
    </source>
</evidence>
<name>A0A6I0F5B0_9FIRM</name>
<dbReference type="Gene3D" id="3.80.30.20">
    <property type="entry name" value="tm_1862 like domain"/>
    <property type="match status" value="1"/>
</dbReference>
<evidence type="ECO:0000256" key="2">
    <source>
        <dbReference type="ARBA" id="ARBA00022485"/>
    </source>
</evidence>